<organism evidence="3 4">
    <name type="scientific">Arsenicicoccus piscis</name>
    <dbReference type="NCBI Taxonomy" id="673954"/>
    <lineage>
        <taxon>Bacteria</taxon>
        <taxon>Bacillati</taxon>
        <taxon>Actinomycetota</taxon>
        <taxon>Actinomycetes</taxon>
        <taxon>Micrococcales</taxon>
        <taxon>Intrasporangiaceae</taxon>
        <taxon>Arsenicicoccus</taxon>
    </lineage>
</organism>
<gene>
    <name evidence="3" type="ORF">GCM10025862_32360</name>
</gene>
<dbReference type="Pfam" id="PF00545">
    <property type="entry name" value="Ribonuclease"/>
    <property type="match status" value="1"/>
</dbReference>
<dbReference type="Gene3D" id="3.10.450.30">
    <property type="entry name" value="Microbial ribonucleases"/>
    <property type="match status" value="1"/>
</dbReference>
<protein>
    <submittedName>
        <fullName evidence="3">Uncharacterized protein</fullName>
    </submittedName>
</protein>
<evidence type="ECO:0000313" key="3">
    <source>
        <dbReference type="EMBL" id="GMA21215.1"/>
    </source>
</evidence>
<evidence type="ECO:0000313" key="4">
    <source>
        <dbReference type="Proteomes" id="UP001157109"/>
    </source>
</evidence>
<evidence type="ECO:0000256" key="2">
    <source>
        <dbReference type="ARBA" id="ARBA00022801"/>
    </source>
</evidence>
<keyword evidence="1" id="KW-0540">Nuclease</keyword>
<keyword evidence="2" id="KW-0378">Hydrolase</keyword>
<keyword evidence="4" id="KW-1185">Reference proteome</keyword>
<sequence length="94" mass="10478">MDTLPAQARDTIDLVKAGGPFPYPRNDGVTFGNYEGHLPKAKRGYYREYTVKTPKASNRGARRIITGGTPVTDPPRWYYTGDHYDHFCAITGLG</sequence>
<dbReference type="InterPro" id="IPR000026">
    <property type="entry name" value="N1-like"/>
</dbReference>
<evidence type="ECO:0000256" key="1">
    <source>
        <dbReference type="ARBA" id="ARBA00022722"/>
    </source>
</evidence>
<name>A0ABQ6HSK7_9MICO</name>
<dbReference type="InterPro" id="IPR016191">
    <property type="entry name" value="Ribonuclease/ribotoxin"/>
</dbReference>
<comment type="caution">
    <text evidence="3">The sequence shown here is derived from an EMBL/GenBank/DDBJ whole genome shotgun (WGS) entry which is preliminary data.</text>
</comment>
<dbReference type="Proteomes" id="UP001157109">
    <property type="component" value="Unassembled WGS sequence"/>
</dbReference>
<reference evidence="4" key="1">
    <citation type="journal article" date="2019" name="Int. J. Syst. Evol. Microbiol.">
        <title>The Global Catalogue of Microorganisms (GCM) 10K type strain sequencing project: providing services to taxonomists for standard genome sequencing and annotation.</title>
        <authorList>
            <consortium name="The Broad Institute Genomics Platform"/>
            <consortium name="The Broad Institute Genome Sequencing Center for Infectious Disease"/>
            <person name="Wu L."/>
            <person name="Ma J."/>
        </authorList>
    </citation>
    <scope>NUCLEOTIDE SEQUENCE [LARGE SCALE GENOMIC DNA]</scope>
    <source>
        <strain evidence="4">NBRC 105830</strain>
    </source>
</reference>
<proteinExistence type="predicted"/>
<accession>A0ABQ6HSK7</accession>
<dbReference type="EMBL" id="BSUJ01000001">
    <property type="protein sequence ID" value="GMA21215.1"/>
    <property type="molecule type" value="Genomic_DNA"/>
</dbReference>
<dbReference type="SUPFAM" id="SSF53933">
    <property type="entry name" value="Microbial ribonucleases"/>
    <property type="match status" value="1"/>
</dbReference>